<reference evidence="1" key="1">
    <citation type="submission" date="2009-01" db="EMBL/GenBank/DDBJ databases">
        <authorList>
            <person name="Qin X."/>
            <person name="Bachman B."/>
            <person name="Battles P."/>
            <person name="Bell A."/>
            <person name="Bess C."/>
            <person name="Bickham C."/>
            <person name="Chaboub L."/>
            <person name="Chen D."/>
            <person name="Coyle M."/>
            <person name="Deiros D.R."/>
            <person name="Dinh H."/>
            <person name="Forbes L."/>
            <person name="Fowler G."/>
            <person name="Francisco L."/>
            <person name="Fu Q."/>
            <person name="Gubbala S."/>
            <person name="Hale W."/>
            <person name="Han Y."/>
            <person name="Hemphill L."/>
            <person name="Highlander S.K."/>
            <person name="Hirani K."/>
            <person name="Hogues M."/>
            <person name="Jackson L."/>
            <person name="Jakkamsetti A."/>
            <person name="Javaid M."/>
            <person name="Jiang H."/>
            <person name="Korchina V."/>
            <person name="Kovar C."/>
            <person name="Lara F."/>
            <person name="Lee S."/>
            <person name="Mata R."/>
            <person name="Mathew T."/>
            <person name="Moen C."/>
            <person name="Morales K."/>
            <person name="Munidasa M."/>
            <person name="Nazareth L."/>
            <person name="Ngo R."/>
            <person name="Nguyen L."/>
            <person name="Okwuonu G."/>
            <person name="Ongeri F."/>
            <person name="Patil S."/>
            <person name="Petrosino J."/>
            <person name="Pham C."/>
            <person name="Pham P."/>
            <person name="Pu L.-L."/>
            <person name="Puazo M."/>
            <person name="Raj R."/>
            <person name="Reid J."/>
            <person name="Rouhana J."/>
            <person name="Saada N."/>
            <person name="Shang Y."/>
            <person name="Simmons D."/>
            <person name="Thornton R."/>
            <person name="Warren J."/>
            <person name="Weissenberger G."/>
            <person name="Zhang J."/>
            <person name="Zhang L."/>
            <person name="Zhou C."/>
            <person name="Zhu D."/>
            <person name="Muzny D."/>
            <person name="Worley K."/>
            <person name="Gibbs R."/>
        </authorList>
    </citation>
    <scope>NUCLEOTIDE SEQUENCE [LARGE SCALE GENOMIC DNA]</scope>
    <source>
        <strain evidence="1">DSM 44291</strain>
    </source>
</reference>
<evidence type="ECO:0000313" key="2">
    <source>
        <dbReference type="Proteomes" id="UP000006196"/>
    </source>
</evidence>
<accession>C0XV00</accession>
<organism evidence="1 2">
    <name type="scientific">Corynebacterium lipophiloflavum (strain ATCC 700352 / DSM 44291 / CCUG 37336 / JCM 10383 / DMMZ 1944)</name>
    <dbReference type="NCBI Taxonomy" id="525263"/>
    <lineage>
        <taxon>Bacteria</taxon>
        <taxon>Bacillati</taxon>
        <taxon>Actinomycetota</taxon>
        <taxon>Actinomycetes</taxon>
        <taxon>Mycobacteriales</taxon>
        <taxon>Corynebacteriaceae</taxon>
        <taxon>Corynebacterium</taxon>
    </lineage>
</organism>
<protein>
    <submittedName>
        <fullName evidence="1">Uncharacterized protein</fullName>
    </submittedName>
</protein>
<gene>
    <name evidence="1" type="ORF">HMPREF0298_2270</name>
</gene>
<evidence type="ECO:0000313" key="1">
    <source>
        <dbReference type="EMBL" id="EEI15936.1"/>
    </source>
</evidence>
<keyword evidence="2" id="KW-1185">Reference proteome</keyword>
<comment type="caution">
    <text evidence="1">The sequence shown here is derived from an EMBL/GenBank/DDBJ whole genome shotgun (WGS) entry which is preliminary data.</text>
</comment>
<dbReference type="AlphaFoldDB" id="C0XV00"/>
<sequence>MRKRASHGGGPFPSGCGVMLKLILTPKEGTRAGLNFALCGGFCDCGRWWGPVTEVVPAPKTTWENDKSCTSGATFVTQPVG</sequence>
<dbReference type="EMBL" id="ACHJ01000170">
    <property type="protein sequence ID" value="EEI15936.1"/>
    <property type="molecule type" value="Genomic_DNA"/>
</dbReference>
<proteinExistence type="predicted"/>
<name>C0XV00_CORLD</name>
<dbReference type="HOGENOM" id="CLU_2568057_0_0_11"/>
<dbReference type="Proteomes" id="UP000006196">
    <property type="component" value="Unassembled WGS sequence"/>
</dbReference>